<sequence length="37" mass="4128">MGNAKHGTKHSEYICYECGYQADRDENAVANLLALIK</sequence>
<name>I7KL87_9LACO</name>
<dbReference type="STRING" id="1423790.BN53_03720"/>
<gene>
    <name evidence="1" type="ORF">BN53_03720</name>
</gene>
<comment type="caution">
    <text evidence="1">The sequence shown here is derived from an EMBL/GenBank/DDBJ whole genome shotgun (WGS) entry which is preliminary data.</text>
</comment>
<accession>I7KL87</accession>
<organism evidence="1 2">
    <name type="scientific">Lactobacillus pasteurii DSM 23907 = CRBIP 24.76</name>
    <dbReference type="NCBI Taxonomy" id="1423790"/>
    <lineage>
        <taxon>Bacteria</taxon>
        <taxon>Bacillati</taxon>
        <taxon>Bacillota</taxon>
        <taxon>Bacilli</taxon>
        <taxon>Lactobacillales</taxon>
        <taxon>Lactobacillaceae</taxon>
        <taxon>Lactobacillus</taxon>
    </lineage>
</organism>
<dbReference type="Proteomes" id="UP000009311">
    <property type="component" value="Unassembled WGS sequence"/>
</dbReference>
<reference evidence="1 2" key="1">
    <citation type="submission" date="2012-06" db="EMBL/GenBank/DDBJ databases">
        <title>Draft Genome Sequence of Lactobacillus pasteurii CRBIP 24.76T.</title>
        <authorList>
            <person name="Cousin S."/>
            <person name="Bouchier C."/>
            <person name="Loux V."/>
            <person name="Ma L."/>
            <person name="Creno S."/>
            <person name="Bizet C."/>
            <person name="Clermont D."/>
        </authorList>
    </citation>
    <scope>NUCLEOTIDE SEQUENCE [LARGE SCALE GENOMIC DNA]</scope>
    <source>
        <strain evidence="2">CRBIP 24.76T</strain>
    </source>
</reference>
<proteinExistence type="predicted"/>
<evidence type="ECO:0000313" key="2">
    <source>
        <dbReference type="Proteomes" id="UP000009311"/>
    </source>
</evidence>
<keyword evidence="2" id="KW-1185">Reference proteome</keyword>
<evidence type="ECO:0000313" key="1">
    <source>
        <dbReference type="EMBL" id="CCI85194.1"/>
    </source>
</evidence>
<dbReference type="AlphaFoldDB" id="I7KL87"/>
<protein>
    <submittedName>
        <fullName evidence="1">Uncharacterized protein</fullName>
    </submittedName>
</protein>
<dbReference type="EMBL" id="CAKD01000020">
    <property type="protein sequence ID" value="CCI85194.1"/>
    <property type="molecule type" value="Genomic_DNA"/>
</dbReference>